<accession>W9CV57</accession>
<dbReference type="GO" id="GO:0004497">
    <property type="term" value="F:monooxygenase activity"/>
    <property type="evidence" value="ECO:0007669"/>
    <property type="project" value="UniProtKB-KW"/>
</dbReference>
<gene>
    <name evidence="9" type="ORF">SBOR_1146</name>
</gene>
<keyword evidence="5 8" id="KW-0408">Iron</keyword>
<organism evidence="9 10">
    <name type="scientific">Sclerotinia borealis (strain F-4128)</name>
    <dbReference type="NCBI Taxonomy" id="1432307"/>
    <lineage>
        <taxon>Eukaryota</taxon>
        <taxon>Fungi</taxon>
        <taxon>Dikarya</taxon>
        <taxon>Ascomycota</taxon>
        <taxon>Pezizomycotina</taxon>
        <taxon>Leotiomycetes</taxon>
        <taxon>Helotiales</taxon>
        <taxon>Sclerotiniaceae</taxon>
        <taxon>Sclerotinia</taxon>
    </lineage>
</organism>
<evidence type="ECO:0000256" key="2">
    <source>
        <dbReference type="ARBA" id="ARBA00010617"/>
    </source>
</evidence>
<evidence type="ECO:0000256" key="4">
    <source>
        <dbReference type="ARBA" id="ARBA00023002"/>
    </source>
</evidence>
<dbReference type="GO" id="GO:0020037">
    <property type="term" value="F:heme binding"/>
    <property type="evidence" value="ECO:0007669"/>
    <property type="project" value="InterPro"/>
</dbReference>
<dbReference type="Proteomes" id="UP000019487">
    <property type="component" value="Unassembled WGS sequence"/>
</dbReference>
<dbReference type="GO" id="GO:0005506">
    <property type="term" value="F:iron ion binding"/>
    <property type="evidence" value="ECO:0007669"/>
    <property type="project" value="InterPro"/>
</dbReference>
<evidence type="ECO:0000256" key="1">
    <source>
        <dbReference type="ARBA" id="ARBA00001971"/>
    </source>
</evidence>
<dbReference type="Gene3D" id="1.10.630.10">
    <property type="entry name" value="Cytochrome P450"/>
    <property type="match status" value="1"/>
</dbReference>
<dbReference type="SUPFAM" id="SSF48264">
    <property type="entry name" value="Cytochrome P450"/>
    <property type="match status" value="1"/>
</dbReference>
<evidence type="ECO:0000313" key="9">
    <source>
        <dbReference type="EMBL" id="ESZ98484.1"/>
    </source>
</evidence>
<dbReference type="STRING" id="1432307.W9CV57"/>
<feature type="binding site" description="axial binding residue" evidence="8">
    <location>
        <position position="165"/>
    </location>
    <ligand>
        <name>heme</name>
        <dbReference type="ChEBI" id="CHEBI:30413"/>
    </ligand>
    <ligandPart>
        <name>Fe</name>
        <dbReference type="ChEBI" id="CHEBI:18248"/>
    </ligandPart>
</feature>
<evidence type="ECO:0000256" key="6">
    <source>
        <dbReference type="ARBA" id="ARBA00023026"/>
    </source>
</evidence>
<dbReference type="PANTHER" id="PTHR24287:SF19">
    <property type="entry name" value="CYTOCHROME P450"/>
    <property type="match status" value="1"/>
</dbReference>
<name>W9CV57_SCLBF</name>
<comment type="similarity">
    <text evidence="2">Belongs to the cytochrome P450 family.</text>
</comment>
<dbReference type="AlphaFoldDB" id="W9CV57"/>
<protein>
    <recommendedName>
        <fullName evidence="11">Cytochrome P450</fullName>
    </recommendedName>
</protein>
<keyword evidence="4" id="KW-0560">Oxidoreductase</keyword>
<evidence type="ECO:0008006" key="11">
    <source>
        <dbReference type="Google" id="ProtNLM"/>
    </source>
</evidence>
<dbReference type="OrthoDB" id="1470350at2759"/>
<reference evidence="9 10" key="1">
    <citation type="journal article" date="2014" name="Genome Announc.">
        <title>Draft genome sequence of Sclerotinia borealis, a psychrophilic plant pathogenic fungus.</title>
        <authorList>
            <person name="Mardanov A.V."/>
            <person name="Beletsky A.V."/>
            <person name="Kadnikov V.V."/>
            <person name="Ignatov A.N."/>
            <person name="Ravin N.V."/>
        </authorList>
    </citation>
    <scope>NUCLEOTIDE SEQUENCE [LARGE SCALE GENOMIC DNA]</scope>
    <source>
        <strain evidence="10">F-4157</strain>
    </source>
</reference>
<proteinExistence type="inferred from homology"/>
<dbReference type="PANTHER" id="PTHR24287">
    <property type="entry name" value="P450, PUTATIVE (EUROFUNG)-RELATED"/>
    <property type="match status" value="1"/>
</dbReference>
<keyword evidence="6" id="KW-0843">Virulence</keyword>
<comment type="cofactor">
    <cofactor evidence="1 8">
        <name>heme</name>
        <dbReference type="ChEBI" id="CHEBI:30413"/>
    </cofactor>
</comment>
<keyword evidence="8" id="KW-0349">Heme</keyword>
<dbReference type="InterPro" id="IPR001128">
    <property type="entry name" value="Cyt_P450"/>
</dbReference>
<dbReference type="InterPro" id="IPR036396">
    <property type="entry name" value="Cyt_P450_sf"/>
</dbReference>
<dbReference type="InterPro" id="IPR002403">
    <property type="entry name" value="Cyt_P450_E_grp-IV"/>
</dbReference>
<dbReference type="HOGENOM" id="CLU_001570_27_4_1"/>
<dbReference type="GO" id="GO:0016705">
    <property type="term" value="F:oxidoreductase activity, acting on paired donors, with incorporation or reduction of molecular oxygen"/>
    <property type="evidence" value="ECO:0007669"/>
    <property type="project" value="InterPro"/>
</dbReference>
<dbReference type="PRINTS" id="PR00385">
    <property type="entry name" value="P450"/>
</dbReference>
<dbReference type="EMBL" id="AYSA01000041">
    <property type="protein sequence ID" value="ESZ98484.1"/>
    <property type="molecule type" value="Genomic_DNA"/>
</dbReference>
<comment type="caution">
    <text evidence="9">The sequence shown here is derived from an EMBL/GenBank/DDBJ whole genome shotgun (WGS) entry which is preliminary data.</text>
</comment>
<evidence type="ECO:0000256" key="3">
    <source>
        <dbReference type="ARBA" id="ARBA00022723"/>
    </source>
</evidence>
<dbReference type="Pfam" id="PF00067">
    <property type="entry name" value="p450"/>
    <property type="match status" value="1"/>
</dbReference>
<evidence type="ECO:0000256" key="5">
    <source>
        <dbReference type="ARBA" id="ARBA00023004"/>
    </source>
</evidence>
<keyword evidence="10" id="KW-1185">Reference proteome</keyword>
<sequence>MTQDPYELRMHIINVFFPARDTAAIASGDVTFELARHPAECKKLKTEVDGIDPSQVLTFEFLRSLKVTKAIINESLRLHPAASRIGKTSLKDTVLPKGGAKDCQSPIFIPKGTVVELDLYTLQRDSTIWGADADDFKPDRWLDTKRPLWEARWQYEPFLGGIRMCPAQNQVLIQLSYLLVRLAQEIQLIENKDEVFECLERVTMTVESMNGARSLSHMLYDSEDAVRGIRKSRLL</sequence>
<keyword evidence="7" id="KW-0503">Monooxygenase</keyword>
<keyword evidence="3 8" id="KW-0479">Metal-binding</keyword>
<dbReference type="PRINTS" id="PR00465">
    <property type="entry name" value="EP450IV"/>
</dbReference>
<evidence type="ECO:0000256" key="8">
    <source>
        <dbReference type="PIRSR" id="PIRSR602403-1"/>
    </source>
</evidence>
<evidence type="ECO:0000256" key="7">
    <source>
        <dbReference type="ARBA" id="ARBA00023033"/>
    </source>
</evidence>
<evidence type="ECO:0000313" key="10">
    <source>
        <dbReference type="Proteomes" id="UP000019487"/>
    </source>
</evidence>
<dbReference type="InterPro" id="IPR047146">
    <property type="entry name" value="Cyt_P450_E_CYP52_fungi"/>
</dbReference>